<evidence type="ECO:0000313" key="2">
    <source>
        <dbReference type="EMBL" id="KAA8896815.1"/>
    </source>
</evidence>
<gene>
    <name evidence="2" type="ORF">DIURU_005555</name>
</gene>
<organism evidence="2 3">
    <name type="scientific">Diutina rugosa</name>
    <name type="common">Yeast</name>
    <name type="synonym">Candida rugosa</name>
    <dbReference type="NCBI Taxonomy" id="5481"/>
    <lineage>
        <taxon>Eukaryota</taxon>
        <taxon>Fungi</taxon>
        <taxon>Dikarya</taxon>
        <taxon>Ascomycota</taxon>
        <taxon>Saccharomycotina</taxon>
        <taxon>Pichiomycetes</taxon>
        <taxon>Debaryomycetaceae</taxon>
        <taxon>Diutina</taxon>
    </lineage>
</organism>
<proteinExistence type="predicted"/>
<keyword evidence="1" id="KW-0472">Membrane</keyword>
<evidence type="ECO:0000313" key="3">
    <source>
        <dbReference type="Proteomes" id="UP000449547"/>
    </source>
</evidence>
<keyword evidence="1" id="KW-1133">Transmembrane helix</keyword>
<dbReference type="GeneID" id="54784206"/>
<feature type="transmembrane region" description="Helical" evidence="1">
    <location>
        <begin position="20"/>
        <end position="45"/>
    </location>
</feature>
<reference evidence="2 3" key="1">
    <citation type="submission" date="2019-07" db="EMBL/GenBank/DDBJ databases">
        <title>Genome assembly of two rare yeast pathogens: Diutina rugosa and Trichomonascus ciferrii.</title>
        <authorList>
            <person name="Mixao V."/>
            <person name="Saus E."/>
            <person name="Hansen A."/>
            <person name="Lass-Flor C."/>
            <person name="Gabaldon T."/>
        </authorList>
    </citation>
    <scope>NUCLEOTIDE SEQUENCE [LARGE SCALE GENOMIC DNA]</scope>
    <source>
        <strain evidence="2 3">CBS 613</strain>
    </source>
</reference>
<keyword evidence="1" id="KW-0812">Transmembrane</keyword>
<dbReference type="RefSeq" id="XP_034009611.1">
    <property type="nucleotide sequence ID" value="XM_034158550.1"/>
</dbReference>
<dbReference type="OMA" id="ARMRITR"/>
<dbReference type="AlphaFoldDB" id="A0A642UCP0"/>
<dbReference type="EMBL" id="SWFT01000162">
    <property type="protein sequence ID" value="KAA8896815.1"/>
    <property type="molecule type" value="Genomic_DNA"/>
</dbReference>
<accession>A0A642UCP0</accession>
<dbReference type="Proteomes" id="UP000449547">
    <property type="component" value="Unassembled WGS sequence"/>
</dbReference>
<keyword evidence="3" id="KW-1185">Reference proteome</keyword>
<evidence type="ECO:0000256" key="1">
    <source>
        <dbReference type="SAM" id="Phobius"/>
    </source>
</evidence>
<sequence>MPFETSQEVRDRRAREYHSVMLVSATRGVLEGTIIGLLSGALLMYRYNHGVNRKFFHTSYKVAYMACWDLAGMTWRMDEAKQKLRKQALVENQLRQDAYMNQEFYGRK</sequence>
<dbReference type="VEuPathDB" id="FungiDB:DIURU_005555"/>
<comment type="caution">
    <text evidence="2">The sequence shown here is derived from an EMBL/GenBank/DDBJ whole genome shotgun (WGS) entry which is preliminary data.</text>
</comment>
<name>A0A642UCP0_DIURU</name>
<protein>
    <recommendedName>
        <fullName evidence="4">Cytochrome c oxidase assembly protein COX20, mitochondrial</fullName>
    </recommendedName>
</protein>
<dbReference type="OrthoDB" id="4074036at2759"/>
<evidence type="ECO:0008006" key="4">
    <source>
        <dbReference type="Google" id="ProtNLM"/>
    </source>
</evidence>